<organism evidence="1 2">
    <name type="scientific">Desulfosporosinus meridiei (strain ATCC BAA-275 / DSM 13257 / KCTC 12902 / NCIMB 13706 / S10)</name>
    <dbReference type="NCBI Taxonomy" id="768704"/>
    <lineage>
        <taxon>Bacteria</taxon>
        <taxon>Bacillati</taxon>
        <taxon>Bacillota</taxon>
        <taxon>Clostridia</taxon>
        <taxon>Eubacteriales</taxon>
        <taxon>Desulfitobacteriaceae</taxon>
        <taxon>Desulfosporosinus</taxon>
    </lineage>
</organism>
<dbReference type="STRING" id="768704.Desmer_1813"/>
<dbReference type="KEGG" id="dmi:Desmer_1813"/>
<dbReference type="AlphaFoldDB" id="J7IXC2"/>
<reference evidence="2" key="2">
    <citation type="submission" date="2012-08" db="EMBL/GenBank/DDBJ databases">
        <title>Finished genome of Desulfosporosinus meridiei DSM 13257.</title>
        <authorList>
            <person name="Huntemann M."/>
            <person name="Wei C.-L."/>
            <person name="Han J."/>
            <person name="Detter J.C."/>
            <person name="Han C."/>
            <person name="Davenport K."/>
            <person name="Daligault H."/>
            <person name="Erkkila T."/>
            <person name="Gu W."/>
            <person name="Munk A.C.C."/>
            <person name="Teshima H."/>
            <person name="Xu Y."/>
            <person name="Chain P."/>
            <person name="Tapia R."/>
            <person name="Chen A."/>
            <person name="Krypides N."/>
            <person name="Mavromatis K."/>
            <person name="Markowitz V."/>
            <person name="Szeto E."/>
            <person name="Ivanova N."/>
            <person name="Mikhailova N."/>
            <person name="Ovchinnikova G."/>
            <person name="Pagani I."/>
            <person name="Pati A."/>
            <person name="Goodwin L."/>
            <person name="Peters L."/>
            <person name="Pitluck S."/>
            <person name="Woyke T."/>
            <person name="Pester M."/>
            <person name="Spring S."/>
            <person name="Ollivier B."/>
            <person name="Rattei T."/>
            <person name="Klenk H.-P."/>
            <person name="Wagner M."/>
            <person name="Loy A."/>
        </authorList>
    </citation>
    <scope>NUCLEOTIDE SEQUENCE [LARGE SCALE GENOMIC DNA]</scope>
    <source>
        <strain evidence="2">ATCC BAA-275 / DSM 13257 / NCIMB 13706 / S10</strain>
    </source>
</reference>
<keyword evidence="2" id="KW-1185">Reference proteome</keyword>
<gene>
    <name evidence="1" type="ordered locus">Desmer_1813</name>
</gene>
<accession>J7IXC2</accession>
<evidence type="ECO:0000313" key="2">
    <source>
        <dbReference type="Proteomes" id="UP000005262"/>
    </source>
</evidence>
<dbReference type="OrthoDB" id="1807707at2"/>
<proteinExistence type="predicted"/>
<dbReference type="RefSeq" id="WP_014902693.1">
    <property type="nucleotide sequence ID" value="NC_018515.1"/>
</dbReference>
<dbReference type="Proteomes" id="UP000005262">
    <property type="component" value="Chromosome"/>
</dbReference>
<protein>
    <submittedName>
        <fullName evidence="1">Uncharacterized protein</fullName>
    </submittedName>
</protein>
<reference evidence="1 2" key="1">
    <citation type="journal article" date="2012" name="J. Bacteriol.">
        <title>Complete genome sequences of Desulfosporosinus orientis DSM765T, Desulfosporosinus youngiae DSM17734T, Desulfosporosinus meridiei DSM13257T, and Desulfosporosinus acidiphilus DSM22704T.</title>
        <authorList>
            <person name="Pester M."/>
            <person name="Brambilla E."/>
            <person name="Alazard D."/>
            <person name="Rattei T."/>
            <person name="Weinmaier T."/>
            <person name="Han J."/>
            <person name="Lucas S."/>
            <person name="Lapidus A."/>
            <person name="Cheng J.F."/>
            <person name="Goodwin L."/>
            <person name="Pitluck S."/>
            <person name="Peters L."/>
            <person name="Ovchinnikova G."/>
            <person name="Teshima H."/>
            <person name="Detter J.C."/>
            <person name="Han C.S."/>
            <person name="Tapia R."/>
            <person name="Land M.L."/>
            <person name="Hauser L."/>
            <person name="Kyrpides N.C."/>
            <person name="Ivanova N.N."/>
            <person name="Pagani I."/>
            <person name="Huntmann M."/>
            <person name="Wei C.L."/>
            <person name="Davenport K.W."/>
            <person name="Daligault H."/>
            <person name="Chain P.S."/>
            <person name="Chen A."/>
            <person name="Mavromatis K."/>
            <person name="Markowitz V."/>
            <person name="Szeto E."/>
            <person name="Mikhailova N."/>
            <person name="Pati A."/>
            <person name="Wagner M."/>
            <person name="Woyke T."/>
            <person name="Ollivier B."/>
            <person name="Klenk H.P."/>
            <person name="Spring S."/>
            <person name="Loy A."/>
        </authorList>
    </citation>
    <scope>NUCLEOTIDE SEQUENCE [LARGE SCALE GENOMIC DNA]</scope>
    <source>
        <strain evidence="2">ATCC BAA-275 / DSM 13257 / NCIMB 13706 / S10</strain>
    </source>
</reference>
<dbReference type="HOGENOM" id="CLU_2154286_0_0_9"/>
<name>J7IXC2_DESMD</name>
<sequence length="111" mass="12375">MKVEPCSLDISLTFKIKLKTGFFKTQPYDLTLGKGEIILTPLEDNDGSCLVIKGEDLQAIWINIRNVSAELEIMTVTNSYIASFTDHTCLEEVSIVLAKEFGGKVTLQDEF</sequence>
<evidence type="ECO:0000313" key="1">
    <source>
        <dbReference type="EMBL" id="AFQ43778.1"/>
    </source>
</evidence>
<dbReference type="EMBL" id="CP003629">
    <property type="protein sequence ID" value="AFQ43778.1"/>
    <property type="molecule type" value="Genomic_DNA"/>
</dbReference>